<accession>A0A6G1Q713</accession>
<reference evidence="2 3" key="1">
    <citation type="submission" date="2019-02" db="EMBL/GenBank/DDBJ databases">
        <title>Opniocepnalus argus genome.</title>
        <authorList>
            <person name="Zhou C."/>
            <person name="Xiao S."/>
        </authorList>
    </citation>
    <scope>NUCLEOTIDE SEQUENCE [LARGE SCALE GENOMIC DNA]</scope>
    <source>
        <strain evidence="2">OARG1902GOOAL</strain>
        <tissue evidence="2">Muscle</tissue>
    </source>
</reference>
<evidence type="ECO:0000256" key="1">
    <source>
        <dbReference type="SAM" id="Phobius"/>
    </source>
</evidence>
<name>A0A6G1Q713_CHAAH</name>
<dbReference type="InterPro" id="IPR036179">
    <property type="entry name" value="Ig-like_dom_sf"/>
</dbReference>
<dbReference type="AlphaFoldDB" id="A0A6G1Q713"/>
<keyword evidence="3" id="KW-1185">Reference proteome</keyword>
<protein>
    <recommendedName>
        <fullName evidence="4">Ig-like domain-containing protein</fullName>
    </recommendedName>
</protein>
<evidence type="ECO:0000313" key="2">
    <source>
        <dbReference type="EMBL" id="KAF3698430.1"/>
    </source>
</evidence>
<reference evidence="3" key="2">
    <citation type="submission" date="2019-02" db="EMBL/GenBank/DDBJ databases">
        <title>Opniocepnalus argus Var Kimnra genome.</title>
        <authorList>
            <person name="Zhou C."/>
            <person name="Xiao S."/>
        </authorList>
    </citation>
    <scope>NUCLEOTIDE SEQUENCE [LARGE SCALE GENOMIC DNA]</scope>
</reference>
<feature type="transmembrane region" description="Helical" evidence="1">
    <location>
        <begin position="52"/>
        <end position="73"/>
    </location>
</feature>
<dbReference type="SUPFAM" id="SSF48726">
    <property type="entry name" value="Immunoglobulin"/>
    <property type="match status" value="1"/>
</dbReference>
<dbReference type="Gene3D" id="2.60.40.10">
    <property type="entry name" value="Immunoglobulins"/>
    <property type="match status" value="1"/>
</dbReference>
<proteinExistence type="predicted"/>
<dbReference type="EMBL" id="CM015724">
    <property type="protein sequence ID" value="KAF3698430.1"/>
    <property type="molecule type" value="Genomic_DNA"/>
</dbReference>
<keyword evidence="1" id="KW-0812">Transmembrane</keyword>
<keyword evidence="1" id="KW-1133">Transmembrane helix</keyword>
<evidence type="ECO:0000313" key="3">
    <source>
        <dbReference type="Proteomes" id="UP000503349"/>
    </source>
</evidence>
<organism evidence="2 3">
    <name type="scientific">Channa argus</name>
    <name type="common">Northern snakehead</name>
    <name type="synonym">Ophicephalus argus</name>
    <dbReference type="NCBI Taxonomy" id="215402"/>
    <lineage>
        <taxon>Eukaryota</taxon>
        <taxon>Metazoa</taxon>
        <taxon>Chordata</taxon>
        <taxon>Craniata</taxon>
        <taxon>Vertebrata</taxon>
        <taxon>Euteleostomi</taxon>
        <taxon>Actinopterygii</taxon>
        <taxon>Neopterygii</taxon>
        <taxon>Teleostei</taxon>
        <taxon>Neoteleostei</taxon>
        <taxon>Acanthomorphata</taxon>
        <taxon>Anabantaria</taxon>
        <taxon>Anabantiformes</taxon>
        <taxon>Channoidei</taxon>
        <taxon>Channidae</taxon>
        <taxon>Channa</taxon>
    </lineage>
</organism>
<gene>
    <name evidence="2" type="ORF">EXN66_Car014111</name>
</gene>
<dbReference type="InterPro" id="IPR013783">
    <property type="entry name" value="Ig-like_fold"/>
</dbReference>
<evidence type="ECO:0008006" key="4">
    <source>
        <dbReference type="Google" id="ProtNLM"/>
    </source>
</evidence>
<sequence>MTQYYSNTTAYVIAERLQSLDSPVIPKHRIRERPATPIPASTSVGPRSTVCLLIGVLAAAAAAAAAVIMYLAYKRERNRPEYQVDAVEWTEGMKSVLLPFKIMTDLSKDIRVEWRQLFPRNNLVFGYQLDSNSTVKLCGDFTDRTDMKEDLLRSADFSLTLKNPSSDDCGLYICTVLKEGQILRQKAVALTGVTGQ</sequence>
<dbReference type="Proteomes" id="UP000503349">
    <property type="component" value="Chromosome 13"/>
</dbReference>
<keyword evidence="1" id="KW-0472">Membrane</keyword>